<protein>
    <recommendedName>
        <fullName evidence="10">Transcription elongation factor 1 homolog</fullName>
    </recommendedName>
</protein>
<dbReference type="PANTHER" id="PTHR20934:SF0">
    <property type="entry name" value="TRANSCRIPTION ELONGATION FACTOR 1 HOMOLOG"/>
    <property type="match status" value="1"/>
</dbReference>
<dbReference type="Proteomes" id="UP000800041">
    <property type="component" value="Unassembled WGS sequence"/>
</dbReference>
<dbReference type="OrthoDB" id="445983at2759"/>
<evidence type="ECO:0000313" key="13">
    <source>
        <dbReference type="Proteomes" id="UP000800041"/>
    </source>
</evidence>
<reference evidence="12" key="1">
    <citation type="journal article" date="2020" name="Stud. Mycol.">
        <title>101 Dothideomycetes genomes: a test case for predicting lifestyles and emergence of pathogens.</title>
        <authorList>
            <person name="Haridas S."/>
            <person name="Albert R."/>
            <person name="Binder M."/>
            <person name="Bloem J."/>
            <person name="Labutti K."/>
            <person name="Salamov A."/>
            <person name="Andreopoulos B."/>
            <person name="Baker S."/>
            <person name="Barry K."/>
            <person name="Bills G."/>
            <person name="Bluhm B."/>
            <person name="Cannon C."/>
            <person name="Castanera R."/>
            <person name="Culley D."/>
            <person name="Daum C."/>
            <person name="Ezra D."/>
            <person name="Gonzalez J."/>
            <person name="Henrissat B."/>
            <person name="Kuo A."/>
            <person name="Liang C."/>
            <person name="Lipzen A."/>
            <person name="Lutzoni F."/>
            <person name="Magnuson J."/>
            <person name="Mondo S."/>
            <person name="Nolan M."/>
            <person name="Ohm R."/>
            <person name="Pangilinan J."/>
            <person name="Park H.-J."/>
            <person name="Ramirez L."/>
            <person name="Alfaro M."/>
            <person name="Sun H."/>
            <person name="Tritt A."/>
            <person name="Yoshinaga Y."/>
            <person name="Zwiers L.-H."/>
            <person name="Turgeon B."/>
            <person name="Goodwin S."/>
            <person name="Spatafora J."/>
            <person name="Crous P."/>
            <person name="Grigoriev I."/>
        </authorList>
    </citation>
    <scope>NUCLEOTIDE SEQUENCE</scope>
    <source>
        <strain evidence="12">CBS 113979</strain>
    </source>
</reference>
<dbReference type="SUPFAM" id="SSF57783">
    <property type="entry name" value="Zinc beta-ribbon"/>
    <property type="match status" value="1"/>
</dbReference>
<dbReference type="Pfam" id="PF05129">
    <property type="entry name" value="Zn_ribbon_Elf1"/>
    <property type="match status" value="1"/>
</dbReference>
<keyword evidence="9 10" id="KW-0539">Nucleus</keyword>
<feature type="region of interest" description="Disordered" evidence="11">
    <location>
        <begin position="90"/>
        <end position="111"/>
    </location>
</feature>
<keyword evidence="7 10" id="KW-0805">Transcription regulation</keyword>
<evidence type="ECO:0000256" key="10">
    <source>
        <dbReference type="RuleBase" id="RU364033"/>
    </source>
</evidence>
<keyword evidence="8 10" id="KW-0804">Transcription</keyword>
<organism evidence="12 13">
    <name type="scientific">Aulographum hederae CBS 113979</name>
    <dbReference type="NCBI Taxonomy" id="1176131"/>
    <lineage>
        <taxon>Eukaryota</taxon>
        <taxon>Fungi</taxon>
        <taxon>Dikarya</taxon>
        <taxon>Ascomycota</taxon>
        <taxon>Pezizomycotina</taxon>
        <taxon>Dothideomycetes</taxon>
        <taxon>Pleosporomycetidae</taxon>
        <taxon>Aulographales</taxon>
        <taxon>Aulographaceae</taxon>
    </lineage>
</organism>
<evidence type="ECO:0000256" key="5">
    <source>
        <dbReference type="ARBA" id="ARBA00022771"/>
    </source>
</evidence>
<evidence type="ECO:0000313" key="12">
    <source>
        <dbReference type="EMBL" id="KAF1985974.1"/>
    </source>
</evidence>
<dbReference type="InterPro" id="IPR038567">
    <property type="entry name" value="T_Elf1_sf"/>
</dbReference>
<evidence type="ECO:0000256" key="2">
    <source>
        <dbReference type="ARBA" id="ARBA00004123"/>
    </source>
</evidence>
<dbReference type="EMBL" id="ML977159">
    <property type="protein sequence ID" value="KAF1985974.1"/>
    <property type="molecule type" value="Genomic_DNA"/>
</dbReference>
<keyword evidence="6 10" id="KW-0862">Zinc</keyword>
<evidence type="ECO:0000256" key="6">
    <source>
        <dbReference type="ARBA" id="ARBA00022833"/>
    </source>
</evidence>
<evidence type="ECO:0000256" key="11">
    <source>
        <dbReference type="SAM" id="MobiDB-lite"/>
    </source>
</evidence>
<dbReference type="AlphaFoldDB" id="A0A6G1GYT2"/>
<keyword evidence="5 10" id="KW-0863">Zinc-finger</keyword>
<gene>
    <name evidence="12" type="ORF">K402DRAFT_394227</name>
</gene>
<evidence type="ECO:0000256" key="3">
    <source>
        <dbReference type="ARBA" id="ARBA00009730"/>
    </source>
</evidence>
<proteinExistence type="inferred from homology"/>
<sequence length="129" mass="14179">MGKRKTKAAKPQSKKKQVLNATFQCLFCNHENSVACKMDRKAGTGELRCGICGQKFMSEINFLSKPVDVYADWVDACHALDVAARDAQTAEATARRRDSGSRPSAALKRKSSFVVDDEADADGEVDYDE</sequence>
<evidence type="ECO:0000256" key="4">
    <source>
        <dbReference type="ARBA" id="ARBA00022723"/>
    </source>
</evidence>
<dbReference type="Gene3D" id="2.20.25.190">
    <property type="match status" value="1"/>
</dbReference>
<evidence type="ECO:0000256" key="8">
    <source>
        <dbReference type="ARBA" id="ARBA00023163"/>
    </source>
</evidence>
<evidence type="ECO:0000256" key="9">
    <source>
        <dbReference type="ARBA" id="ARBA00023242"/>
    </source>
</evidence>
<keyword evidence="4 10" id="KW-0479">Metal-binding</keyword>
<dbReference type="GO" id="GO:0008023">
    <property type="term" value="C:transcription elongation factor complex"/>
    <property type="evidence" value="ECO:0007669"/>
    <property type="project" value="TreeGrafter"/>
</dbReference>
<dbReference type="FunFam" id="2.20.25.190:FF:000001">
    <property type="entry name" value="Transcription elongation factor 1 homolog"/>
    <property type="match status" value="1"/>
</dbReference>
<evidence type="ECO:0000256" key="7">
    <source>
        <dbReference type="ARBA" id="ARBA00023015"/>
    </source>
</evidence>
<accession>A0A6G1GYT2</accession>
<comment type="function">
    <text evidence="1 10">Transcription elongation factor implicated in the maintenance of proper chromatin structure in actively transcribed regions.</text>
</comment>
<dbReference type="InterPro" id="IPR007808">
    <property type="entry name" value="Elf1"/>
</dbReference>
<dbReference type="PANTHER" id="PTHR20934">
    <property type="entry name" value="TRANSCRIPTION ELONGATION FACTOR 1 HOMOLOG"/>
    <property type="match status" value="1"/>
</dbReference>
<comment type="subcellular location">
    <subcellularLocation>
        <location evidence="2 10">Nucleus</location>
    </subcellularLocation>
</comment>
<comment type="similarity">
    <text evidence="3 10">Belongs to the ELOF1 family.</text>
</comment>
<dbReference type="GO" id="GO:0006368">
    <property type="term" value="P:transcription elongation by RNA polymerase II"/>
    <property type="evidence" value="ECO:0007669"/>
    <property type="project" value="TreeGrafter"/>
</dbReference>
<name>A0A6G1GYT2_9PEZI</name>
<evidence type="ECO:0000256" key="1">
    <source>
        <dbReference type="ARBA" id="ARBA00003357"/>
    </source>
</evidence>
<keyword evidence="13" id="KW-1185">Reference proteome</keyword>
<dbReference type="GO" id="GO:0008270">
    <property type="term" value="F:zinc ion binding"/>
    <property type="evidence" value="ECO:0007669"/>
    <property type="project" value="UniProtKB-KW"/>
</dbReference>
<dbReference type="GO" id="GO:0000993">
    <property type="term" value="F:RNA polymerase II complex binding"/>
    <property type="evidence" value="ECO:0007669"/>
    <property type="project" value="TreeGrafter"/>
</dbReference>